<feature type="compositionally biased region" description="Polar residues" evidence="1">
    <location>
        <begin position="13"/>
        <end position="33"/>
    </location>
</feature>
<feature type="region of interest" description="Disordered" evidence="1">
    <location>
        <begin position="1"/>
        <end position="33"/>
    </location>
</feature>
<keyword evidence="3" id="KW-1185">Reference proteome</keyword>
<dbReference type="EMBL" id="VFPN01000003">
    <property type="protein sequence ID" value="TQM61034.1"/>
    <property type="molecule type" value="Genomic_DNA"/>
</dbReference>
<dbReference type="Gene3D" id="3.40.50.720">
    <property type="entry name" value="NAD(P)-binding Rossmann-like Domain"/>
    <property type="match status" value="1"/>
</dbReference>
<evidence type="ECO:0000313" key="2">
    <source>
        <dbReference type="EMBL" id="TQM61034.1"/>
    </source>
</evidence>
<comment type="caution">
    <text evidence="2">The sequence shown here is derived from an EMBL/GenBank/DDBJ whole genome shotgun (WGS) entry which is preliminary data.</text>
</comment>
<protein>
    <submittedName>
        <fullName evidence="2">Bacteriocin biosynthesis cyclodehydratase domain-containing protein</fullName>
    </submittedName>
</protein>
<evidence type="ECO:0000313" key="3">
    <source>
        <dbReference type="Proteomes" id="UP000318331"/>
    </source>
</evidence>
<reference evidence="2 3" key="1">
    <citation type="submission" date="2019-06" db="EMBL/GenBank/DDBJ databases">
        <title>Sequencing the genomes of 1000 actinobacteria strains.</title>
        <authorList>
            <person name="Klenk H.-P."/>
        </authorList>
    </citation>
    <scope>NUCLEOTIDE SEQUENCE [LARGE SCALE GENOMIC DNA]</scope>
    <source>
        <strain evidence="2 3">DSM 18031</strain>
    </source>
</reference>
<name>A0A543HRZ1_9MICO</name>
<proteinExistence type="predicted"/>
<organism evidence="2 3">
    <name type="scientific">Klugiella xanthotipulae</name>
    <dbReference type="NCBI Taxonomy" id="244735"/>
    <lineage>
        <taxon>Bacteria</taxon>
        <taxon>Bacillati</taxon>
        <taxon>Actinomycetota</taxon>
        <taxon>Actinomycetes</taxon>
        <taxon>Micrococcales</taxon>
        <taxon>Microbacteriaceae</taxon>
        <taxon>Klugiella</taxon>
    </lineage>
</organism>
<evidence type="ECO:0000256" key="1">
    <source>
        <dbReference type="SAM" id="MobiDB-lite"/>
    </source>
</evidence>
<sequence>MTQPAGIPPSVTLRRSNAQTGNSRSPVDNGWLQRSRTPTLDVMFRQLPPRLPLVWRDPYTLQLGVDRPRAQLDHVTLSEERLLHLLHVGVDDATYQGCGEALDVSPARRDQILATFAPVPPRIPPSVTATQSIIVLSGTHPARGELTRILTSLHHTVAAQDSLAHRSPSLAVICADYAVAPSRYRGWLSADVPHVPLVFSDETVRWGPIVEPGTSGCLLCVDLHQRDTDPAWPAIASQLAQSRAPAQREDLLLLAVAHLAGDIHNHLTSGRSTLRSRSARLDSETRTVTYTETPVHSECGCLSLTRPAHVRGG</sequence>
<gene>
    <name evidence="2" type="ORF">FB466_1961</name>
</gene>
<dbReference type="Proteomes" id="UP000318331">
    <property type="component" value="Unassembled WGS sequence"/>
</dbReference>
<accession>A0A543HRZ1</accession>
<dbReference type="AlphaFoldDB" id="A0A543HRZ1"/>